<gene>
    <name evidence="1" type="ORF">LTS18_004334</name>
</gene>
<name>A0ACC3DBH8_9PEZI</name>
<comment type="caution">
    <text evidence="1">The sequence shown here is derived from an EMBL/GenBank/DDBJ whole genome shotgun (WGS) entry which is preliminary data.</text>
</comment>
<proteinExistence type="predicted"/>
<organism evidence="1 2">
    <name type="scientific">Coniosporium uncinatum</name>
    <dbReference type="NCBI Taxonomy" id="93489"/>
    <lineage>
        <taxon>Eukaryota</taxon>
        <taxon>Fungi</taxon>
        <taxon>Dikarya</taxon>
        <taxon>Ascomycota</taxon>
        <taxon>Pezizomycotina</taxon>
        <taxon>Dothideomycetes</taxon>
        <taxon>Dothideomycetes incertae sedis</taxon>
        <taxon>Coniosporium</taxon>
    </lineage>
</organism>
<keyword evidence="2" id="KW-1185">Reference proteome</keyword>
<evidence type="ECO:0000313" key="2">
    <source>
        <dbReference type="Proteomes" id="UP001186974"/>
    </source>
</evidence>
<dbReference type="Proteomes" id="UP001186974">
    <property type="component" value="Unassembled WGS sequence"/>
</dbReference>
<protein>
    <submittedName>
        <fullName evidence="1">Uncharacterized protein</fullName>
    </submittedName>
</protein>
<accession>A0ACC3DBH8</accession>
<reference evidence="1" key="1">
    <citation type="submission" date="2024-09" db="EMBL/GenBank/DDBJ databases">
        <title>Black Yeasts Isolated from many extreme environments.</title>
        <authorList>
            <person name="Coleine C."/>
            <person name="Stajich J.E."/>
            <person name="Selbmann L."/>
        </authorList>
    </citation>
    <scope>NUCLEOTIDE SEQUENCE</scope>
    <source>
        <strain evidence="1">CCFEE 5737</strain>
    </source>
</reference>
<dbReference type="EMBL" id="JAWDJW010006434">
    <property type="protein sequence ID" value="KAK3064757.1"/>
    <property type="molecule type" value="Genomic_DNA"/>
</dbReference>
<evidence type="ECO:0000313" key="1">
    <source>
        <dbReference type="EMBL" id="KAK3064757.1"/>
    </source>
</evidence>
<sequence>MASLRLVVRSSRLAASYVRPFSTSTARFNDSKNIFPNDRHNDNVDIHRQKMMEKPLNPHMTNTNSTIANELPSVGKDSAPPELISSVDGDFVPKDSVPENTDRMTGQTQKPAPDSGVNADLDVGEIEGGTFKVEPLRRTGEDVNTTRARLLYQSRKRGTLESDLLLSTFADAYLEDMTPTQLQQYDIFLDENDWDIYYWATQQPTPTSLAYAEGAGPGLAAPEAQGKAMEGKEERVRQPAKGEWAQTVGTFKPAYRPVPARWKNSEVLSLLRRHVKERSAGGVHDAAPQVEGEGLNQSVQGTGGGGLGFMPPLRNLDQ</sequence>